<evidence type="ECO:0000256" key="1">
    <source>
        <dbReference type="PROSITE-ProRule" id="PRU10141"/>
    </source>
</evidence>
<sequence>MQGAQHQQRSHHCYPQQLQAGGNADGGGGGGEGAAAAAAAAVAAGGAPANDAGANHTRSVGSTAGSANSGSPNVVGVHYRVGRKIGEGSFGVIYEGTNLLNNLQVAIKFESRKSDAPQLRDEYRTYKIIAGCGESATFLLSLCSTAHFLAGLGLSAHLPLCQNIPPRPSLAVIPGSPTGILLRPGGPAQHPVFGPAGSVDGGPVRYVLAEIFHQDGVH</sequence>
<keyword evidence="1" id="KW-0067">ATP-binding</keyword>
<protein>
    <recommendedName>
        <fullName evidence="5">Casein kinase I</fullName>
    </recommendedName>
</protein>
<keyword evidence="4" id="KW-1185">Reference proteome</keyword>
<feature type="binding site" evidence="1">
    <location>
        <position position="108"/>
    </location>
    <ligand>
        <name>ATP</name>
        <dbReference type="ChEBI" id="CHEBI:30616"/>
    </ligand>
</feature>
<evidence type="ECO:0000313" key="3">
    <source>
        <dbReference type="EMBL" id="KAG5456627.1"/>
    </source>
</evidence>
<reference evidence="3 4" key="1">
    <citation type="journal article" name="Sci. Rep.">
        <title>Genome-scale phylogenetic analyses confirm Olpidium as the closest living zoosporic fungus to the non-flagellated, terrestrial fungi.</title>
        <authorList>
            <person name="Chang Y."/>
            <person name="Rochon D."/>
            <person name="Sekimoto S."/>
            <person name="Wang Y."/>
            <person name="Chovatia M."/>
            <person name="Sandor L."/>
            <person name="Salamov A."/>
            <person name="Grigoriev I.V."/>
            <person name="Stajich J.E."/>
            <person name="Spatafora J.W."/>
        </authorList>
    </citation>
    <scope>NUCLEOTIDE SEQUENCE [LARGE SCALE GENOMIC DNA]</scope>
    <source>
        <strain evidence="3">S191</strain>
    </source>
</reference>
<dbReference type="AlphaFoldDB" id="A0A8H7ZNY1"/>
<name>A0A8H7ZNY1_9FUNG</name>
<feature type="region of interest" description="Disordered" evidence="2">
    <location>
        <begin position="47"/>
        <end position="70"/>
    </location>
</feature>
<gene>
    <name evidence="3" type="ORF">BJ554DRAFT_3580</name>
</gene>
<feature type="non-terminal residue" evidence="3">
    <location>
        <position position="218"/>
    </location>
</feature>
<evidence type="ECO:0008006" key="5">
    <source>
        <dbReference type="Google" id="ProtNLM"/>
    </source>
</evidence>
<keyword evidence="1" id="KW-0547">Nucleotide-binding</keyword>
<dbReference type="Proteomes" id="UP000673691">
    <property type="component" value="Unassembled WGS sequence"/>
</dbReference>
<dbReference type="OrthoDB" id="5591781at2759"/>
<dbReference type="InterPro" id="IPR011009">
    <property type="entry name" value="Kinase-like_dom_sf"/>
</dbReference>
<dbReference type="EMBL" id="JAEFCI010011429">
    <property type="protein sequence ID" value="KAG5456627.1"/>
    <property type="molecule type" value="Genomic_DNA"/>
</dbReference>
<dbReference type="InterPro" id="IPR017441">
    <property type="entry name" value="Protein_kinase_ATP_BS"/>
</dbReference>
<accession>A0A8H7ZNY1</accession>
<dbReference type="SUPFAM" id="SSF56112">
    <property type="entry name" value="Protein kinase-like (PK-like)"/>
    <property type="match status" value="1"/>
</dbReference>
<comment type="caution">
    <text evidence="3">The sequence shown here is derived from an EMBL/GenBank/DDBJ whole genome shotgun (WGS) entry which is preliminary data.</text>
</comment>
<evidence type="ECO:0000256" key="2">
    <source>
        <dbReference type="SAM" id="MobiDB-lite"/>
    </source>
</evidence>
<organism evidence="3 4">
    <name type="scientific">Olpidium bornovanus</name>
    <dbReference type="NCBI Taxonomy" id="278681"/>
    <lineage>
        <taxon>Eukaryota</taxon>
        <taxon>Fungi</taxon>
        <taxon>Fungi incertae sedis</taxon>
        <taxon>Olpidiomycota</taxon>
        <taxon>Olpidiomycotina</taxon>
        <taxon>Olpidiomycetes</taxon>
        <taxon>Olpidiales</taxon>
        <taxon>Olpidiaceae</taxon>
        <taxon>Olpidium</taxon>
    </lineage>
</organism>
<dbReference type="PROSITE" id="PS00107">
    <property type="entry name" value="PROTEIN_KINASE_ATP"/>
    <property type="match status" value="1"/>
</dbReference>
<evidence type="ECO:0000313" key="4">
    <source>
        <dbReference type="Proteomes" id="UP000673691"/>
    </source>
</evidence>
<dbReference type="GO" id="GO:0005524">
    <property type="term" value="F:ATP binding"/>
    <property type="evidence" value="ECO:0007669"/>
    <property type="project" value="UniProtKB-UniRule"/>
</dbReference>
<proteinExistence type="predicted"/>
<feature type="compositionally biased region" description="Polar residues" evidence="2">
    <location>
        <begin position="56"/>
        <end position="70"/>
    </location>
</feature>
<dbReference type="Gene3D" id="3.30.200.20">
    <property type="entry name" value="Phosphorylase Kinase, domain 1"/>
    <property type="match status" value="1"/>
</dbReference>